<dbReference type="AlphaFoldDB" id="A0A194XVZ9"/>
<reference evidence="1 2" key="1">
    <citation type="submission" date="2015-10" db="EMBL/GenBank/DDBJ databases">
        <title>Full genome of DAOMC 229536 Phialocephala scopiformis, a fungal endophyte of spruce producing the potent anti-insectan compound rugulosin.</title>
        <authorList>
            <consortium name="DOE Joint Genome Institute"/>
            <person name="Walker A.K."/>
            <person name="Frasz S.L."/>
            <person name="Seifert K.A."/>
            <person name="Miller J.D."/>
            <person name="Mondo S.J."/>
            <person name="Labutti K."/>
            <person name="Lipzen A."/>
            <person name="Dockter R."/>
            <person name="Kennedy M."/>
            <person name="Grigoriev I.V."/>
            <person name="Spatafora J.W."/>
        </authorList>
    </citation>
    <scope>NUCLEOTIDE SEQUENCE [LARGE SCALE GENOMIC DNA]</scope>
    <source>
        <strain evidence="1 2">CBS 120377</strain>
    </source>
</reference>
<dbReference type="RefSeq" id="XP_018078247.1">
    <property type="nucleotide sequence ID" value="XM_018209056.1"/>
</dbReference>
<evidence type="ECO:0000313" key="1">
    <source>
        <dbReference type="EMBL" id="KUJ23892.1"/>
    </source>
</evidence>
<sequence>MCSSMTRIPASRFCQTQLQSISMSPSTSMRRIPISRALQRSFRPSLHPFHKFPSSVTAMRGIGSCHSSLGFCTSPQLRSGRKDKYWEQIFDPSLILKVINVTKSIKAETERMGWSDKESVDAFEKGMRKQGLGDHFELAVKFILFTKFWGALVVGFGCWTGLSWLGSQANNEAGSCETMGK</sequence>
<protein>
    <submittedName>
        <fullName evidence="1">Uncharacterized protein</fullName>
    </submittedName>
</protein>
<gene>
    <name evidence="1" type="ORF">LY89DRAFT_5804</name>
</gene>
<proteinExistence type="predicted"/>
<dbReference type="EMBL" id="KQ947404">
    <property type="protein sequence ID" value="KUJ23892.1"/>
    <property type="molecule type" value="Genomic_DNA"/>
</dbReference>
<name>A0A194XVZ9_MOLSC</name>
<dbReference type="InParanoid" id="A0A194XVZ9"/>
<evidence type="ECO:0000313" key="2">
    <source>
        <dbReference type="Proteomes" id="UP000070700"/>
    </source>
</evidence>
<dbReference type="GeneID" id="28818782"/>
<dbReference type="Proteomes" id="UP000070700">
    <property type="component" value="Unassembled WGS sequence"/>
</dbReference>
<organism evidence="1 2">
    <name type="scientific">Mollisia scopiformis</name>
    <name type="common">Conifer needle endophyte fungus</name>
    <name type="synonym">Phialocephala scopiformis</name>
    <dbReference type="NCBI Taxonomy" id="149040"/>
    <lineage>
        <taxon>Eukaryota</taxon>
        <taxon>Fungi</taxon>
        <taxon>Dikarya</taxon>
        <taxon>Ascomycota</taxon>
        <taxon>Pezizomycotina</taxon>
        <taxon>Leotiomycetes</taxon>
        <taxon>Helotiales</taxon>
        <taxon>Mollisiaceae</taxon>
        <taxon>Mollisia</taxon>
    </lineage>
</organism>
<accession>A0A194XVZ9</accession>
<keyword evidence="2" id="KW-1185">Reference proteome</keyword>
<dbReference type="KEGG" id="psco:LY89DRAFT_5804"/>